<keyword evidence="3" id="KW-1185">Reference proteome</keyword>
<accession>A0A7S6UEM5</accession>
<name>A0A7S6UEM5_9GAMM</name>
<evidence type="ECO:0000256" key="1">
    <source>
        <dbReference type="SAM" id="Phobius"/>
    </source>
</evidence>
<gene>
    <name evidence="2" type="ORF">INQ41_09215</name>
</gene>
<sequence>MEKKQADAIVQAILEPDLRGREELRRKREAEARGLRISRFVSAFVLIGFAIGALIAHSTGERFTNGAFWGSAIGAVVGRAVPAWRDRRRTA</sequence>
<evidence type="ECO:0000313" key="3">
    <source>
        <dbReference type="Proteomes" id="UP000594059"/>
    </source>
</evidence>
<evidence type="ECO:0008006" key="4">
    <source>
        <dbReference type="Google" id="ProtNLM"/>
    </source>
</evidence>
<dbReference type="RefSeq" id="WP_193983864.1">
    <property type="nucleotide sequence ID" value="NZ_CP063656.1"/>
</dbReference>
<dbReference type="EMBL" id="CP063656">
    <property type="protein sequence ID" value="QOW18855.1"/>
    <property type="molecule type" value="Genomic_DNA"/>
</dbReference>
<evidence type="ECO:0000313" key="2">
    <source>
        <dbReference type="EMBL" id="QOW18855.1"/>
    </source>
</evidence>
<protein>
    <recommendedName>
        <fullName evidence="4">Transmembrane protein</fullName>
    </recommendedName>
</protein>
<dbReference type="KEGG" id="lcic:INQ41_09215"/>
<keyword evidence="1" id="KW-1133">Transmembrane helix</keyword>
<keyword evidence="1" id="KW-0812">Transmembrane</keyword>
<keyword evidence="1" id="KW-0472">Membrane</keyword>
<organism evidence="2 3">
    <name type="scientific">Novilysobacter ciconiae</name>
    <dbReference type="NCBI Taxonomy" id="2781022"/>
    <lineage>
        <taxon>Bacteria</taxon>
        <taxon>Pseudomonadati</taxon>
        <taxon>Pseudomonadota</taxon>
        <taxon>Gammaproteobacteria</taxon>
        <taxon>Lysobacterales</taxon>
        <taxon>Lysobacteraceae</taxon>
        <taxon>Novilysobacter</taxon>
    </lineage>
</organism>
<dbReference type="AlphaFoldDB" id="A0A7S6UEM5"/>
<reference evidence="2 3" key="1">
    <citation type="submission" date="2020-10" db="EMBL/GenBank/DDBJ databases">
        <title>complete genome sequencing of Lysobacter sp. H21R20.</title>
        <authorList>
            <person name="Bae J.-W."/>
            <person name="Lee S.-Y."/>
        </authorList>
    </citation>
    <scope>NUCLEOTIDE SEQUENCE [LARGE SCALE GENOMIC DNA]</scope>
    <source>
        <strain evidence="2 3">H21R20</strain>
    </source>
</reference>
<feature type="transmembrane region" description="Helical" evidence="1">
    <location>
        <begin position="63"/>
        <end position="81"/>
    </location>
</feature>
<feature type="transmembrane region" description="Helical" evidence="1">
    <location>
        <begin position="37"/>
        <end position="57"/>
    </location>
</feature>
<proteinExistence type="predicted"/>
<dbReference type="Proteomes" id="UP000594059">
    <property type="component" value="Chromosome"/>
</dbReference>